<dbReference type="InterPro" id="IPR010721">
    <property type="entry name" value="UstE-like"/>
</dbReference>
<dbReference type="EMBL" id="FONX01000015">
    <property type="protein sequence ID" value="SFF17316.1"/>
    <property type="molecule type" value="Genomic_DNA"/>
</dbReference>
<dbReference type="Pfam" id="PF06966">
    <property type="entry name" value="DUF1295"/>
    <property type="match status" value="1"/>
</dbReference>
<evidence type="ECO:0000313" key="3">
    <source>
        <dbReference type="Proteomes" id="UP000199119"/>
    </source>
</evidence>
<gene>
    <name evidence="2" type="ORF">SAMN04489711_11563</name>
</gene>
<dbReference type="AlphaFoldDB" id="A0A1I2GKQ0"/>
<keyword evidence="1" id="KW-1133">Transmembrane helix</keyword>
<proteinExistence type="predicted"/>
<sequence>MTEPLSTALAGLAWIALLGLATWVASLLRHDASLIDRVWGPCIGGAGCVYLALQPAPGARGLAMVALGAAWALRLAAFITWRNWGHGEDRRYQEIRARNQPHFDWRSLYLVFGLQMLLAWIVSAPFFAGVRSDAPLGPLDIAGLALAAFGIVFEAVGDAQMARFKADPANRGQVMDRGLWRYTRHPNYFGEACLWWGLWCVALAGAGWAAAWTVVSPLLMTVLLLRVSGVALQEKDMAERRPAYRDYIARTNAFVPGPPRRS</sequence>
<dbReference type="Proteomes" id="UP000199119">
    <property type="component" value="Unassembled WGS sequence"/>
</dbReference>
<feature type="transmembrane region" description="Helical" evidence="1">
    <location>
        <begin position="108"/>
        <end position="130"/>
    </location>
</feature>
<keyword evidence="1" id="KW-0472">Membrane</keyword>
<dbReference type="GO" id="GO:0016020">
    <property type="term" value="C:membrane"/>
    <property type="evidence" value="ECO:0007669"/>
    <property type="project" value="TreeGrafter"/>
</dbReference>
<feature type="transmembrane region" description="Helical" evidence="1">
    <location>
        <begin position="62"/>
        <end position="81"/>
    </location>
</feature>
<dbReference type="PROSITE" id="PS50244">
    <property type="entry name" value="S5A_REDUCTASE"/>
    <property type="match status" value="1"/>
</dbReference>
<accession>A0A1I2GKQ0</accession>
<dbReference type="RefSeq" id="WP_092940919.1">
    <property type="nucleotide sequence ID" value="NZ_FONX01000015.1"/>
</dbReference>
<evidence type="ECO:0000256" key="1">
    <source>
        <dbReference type="SAM" id="Phobius"/>
    </source>
</evidence>
<feature type="transmembrane region" description="Helical" evidence="1">
    <location>
        <begin position="6"/>
        <end position="26"/>
    </location>
</feature>
<feature type="transmembrane region" description="Helical" evidence="1">
    <location>
        <begin position="38"/>
        <end position="56"/>
    </location>
</feature>
<dbReference type="OrthoDB" id="9779233at2"/>
<dbReference type="Gene3D" id="1.20.120.1630">
    <property type="match status" value="1"/>
</dbReference>
<dbReference type="PANTHER" id="PTHR32251">
    <property type="entry name" value="3-OXO-5-ALPHA-STEROID 4-DEHYDROGENASE"/>
    <property type="match status" value="1"/>
</dbReference>
<dbReference type="STRING" id="1177982.SAMN04489711_11563"/>
<dbReference type="PANTHER" id="PTHR32251:SF17">
    <property type="entry name" value="STEROID 5-ALPHA REDUCTASE C-TERMINAL DOMAIN-CONTAINING PROTEIN"/>
    <property type="match status" value="1"/>
</dbReference>
<organism evidence="2 3">
    <name type="scientific">Paracidovorax wautersii</name>
    <dbReference type="NCBI Taxonomy" id="1177982"/>
    <lineage>
        <taxon>Bacteria</taxon>
        <taxon>Pseudomonadati</taxon>
        <taxon>Pseudomonadota</taxon>
        <taxon>Betaproteobacteria</taxon>
        <taxon>Burkholderiales</taxon>
        <taxon>Comamonadaceae</taxon>
        <taxon>Paracidovorax</taxon>
    </lineage>
</organism>
<reference evidence="3" key="1">
    <citation type="submission" date="2016-10" db="EMBL/GenBank/DDBJ databases">
        <authorList>
            <person name="Varghese N."/>
            <person name="Submissions S."/>
        </authorList>
    </citation>
    <scope>NUCLEOTIDE SEQUENCE [LARGE SCALE GENOMIC DNA]</scope>
    <source>
        <strain evidence="3">DSM 27981</strain>
    </source>
</reference>
<evidence type="ECO:0000313" key="2">
    <source>
        <dbReference type="EMBL" id="SFF17316.1"/>
    </source>
</evidence>
<feature type="transmembrane region" description="Helical" evidence="1">
    <location>
        <begin position="136"/>
        <end position="156"/>
    </location>
</feature>
<keyword evidence="1" id="KW-0812">Transmembrane</keyword>
<feature type="transmembrane region" description="Helical" evidence="1">
    <location>
        <begin position="188"/>
        <end position="208"/>
    </location>
</feature>
<name>A0A1I2GKQ0_9BURK</name>
<protein>
    <submittedName>
        <fullName evidence="2">Steroid 5-alpha reductase family enzyme</fullName>
    </submittedName>
</protein>
<keyword evidence="3" id="KW-1185">Reference proteome</keyword>